<evidence type="ECO:0000313" key="2">
    <source>
        <dbReference type="EMBL" id="MBD2701280.1"/>
    </source>
</evidence>
<feature type="transmembrane region" description="Helical" evidence="1">
    <location>
        <begin position="25"/>
        <end position="44"/>
    </location>
</feature>
<keyword evidence="1" id="KW-0472">Membrane</keyword>
<gene>
    <name evidence="2" type="ORF">IC229_11575</name>
</gene>
<name>A0A927ASH4_9BACT</name>
<keyword evidence="3" id="KW-1185">Reference proteome</keyword>
<feature type="transmembrane region" description="Helical" evidence="1">
    <location>
        <begin position="158"/>
        <end position="180"/>
    </location>
</feature>
<evidence type="ECO:0000313" key="3">
    <source>
        <dbReference type="Proteomes" id="UP000598820"/>
    </source>
</evidence>
<reference evidence="2" key="1">
    <citation type="submission" date="2020-09" db="EMBL/GenBank/DDBJ databases">
        <authorList>
            <person name="Kim M.K."/>
        </authorList>
    </citation>
    <scope>NUCLEOTIDE SEQUENCE</scope>
    <source>
        <strain evidence="2">BT702</strain>
    </source>
</reference>
<sequence length="277" mass="31611">MNQTFSFTRFTRILRKYFTDNRGQLLANLGLLIGVLVAVTIFLYRSYPREIDDMRYKIMLVVGWGGWYIFIMQQITALNEKQRAINYLMQPASALEKITLLWLISGVGFLVVFFAVYTLIDAIGIGFVNNRNWTPEQLNQIRRIGGLLELKPWYASKALVNIPVTIWVFTAIFHAVYMMLSFMLRRYTIALGVVLTLAIAIFTTLLNTSLIEFFTGNSTIRTAGLFSPVLLESPDQTSWRLLDLPQPIGNQIRYLVAGLVAVLSYITAYVGLKEREV</sequence>
<feature type="transmembrane region" description="Helical" evidence="1">
    <location>
        <begin position="187"/>
        <end position="206"/>
    </location>
</feature>
<feature type="transmembrane region" description="Helical" evidence="1">
    <location>
        <begin position="99"/>
        <end position="120"/>
    </location>
</feature>
<comment type="caution">
    <text evidence="2">The sequence shown here is derived from an EMBL/GenBank/DDBJ whole genome shotgun (WGS) entry which is preliminary data.</text>
</comment>
<keyword evidence="1" id="KW-0812">Transmembrane</keyword>
<organism evidence="2 3">
    <name type="scientific">Spirosoma profusum</name>
    <dbReference type="NCBI Taxonomy" id="2771354"/>
    <lineage>
        <taxon>Bacteria</taxon>
        <taxon>Pseudomonadati</taxon>
        <taxon>Bacteroidota</taxon>
        <taxon>Cytophagia</taxon>
        <taxon>Cytophagales</taxon>
        <taxon>Cytophagaceae</taxon>
        <taxon>Spirosoma</taxon>
    </lineage>
</organism>
<keyword evidence="1" id="KW-1133">Transmembrane helix</keyword>
<dbReference type="RefSeq" id="WP_190887141.1">
    <property type="nucleotide sequence ID" value="NZ_JACWZY010000008.1"/>
</dbReference>
<feature type="transmembrane region" description="Helical" evidence="1">
    <location>
        <begin position="252"/>
        <end position="272"/>
    </location>
</feature>
<dbReference type="EMBL" id="JACWZY010000008">
    <property type="protein sequence ID" value="MBD2701280.1"/>
    <property type="molecule type" value="Genomic_DNA"/>
</dbReference>
<proteinExistence type="predicted"/>
<protein>
    <submittedName>
        <fullName evidence="2">Uncharacterized protein</fullName>
    </submittedName>
</protein>
<accession>A0A927ASH4</accession>
<evidence type="ECO:0000256" key="1">
    <source>
        <dbReference type="SAM" id="Phobius"/>
    </source>
</evidence>
<dbReference type="AlphaFoldDB" id="A0A927ASH4"/>
<dbReference type="Proteomes" id="UP000598820">
    <property type="component" value="Unassembled WGS sequence"/>
</dbReference>
<feature type="transmembrane region" description="Helical" evidence="1">
    <location>
        <begin position="56"/>
        <end position="78"/>
    </location>
</feature>